<name>A0ABU4S6J1_9GAMM</name>
<dbReference type="InterPro" id="IPR036527">
    <property type="entry name" value="SCP2_sterol-bd_dom_sf"/>
</dbReference>
<dbReference type="Pfam" id="PF02036">
    <property type="entry name" value="SCP2"/>
    <property type="match status" value="1"/>
</dbReference>
<dbReference type="SUPFAM" id="SSF55718">
    <property type="entry name" value="SCP-like"/>
    <property type="match status" value="1"/>
</dbReference>
<comment type="caution">
    <text evidence="2">The sequence shown here is derived from an EMBL/GenBank/DDBJ whole genome shotgun (WGS) entry which is preliminary data.</text>
</comment>
<feature type="domain" description="SCP2" evidence="1">
    <location>
        <begin position="20"/>
        <end position="69"/>
    </location>
</feature>
<evidence type="ECO:0000313" key="2">
    <source>
        <dbReference type="EMBL" id="MDX7986827.1"/>
    </source>
</evidence>
<keyword evidence="3" id="KW-1185">Reference proteome</keyword>
<accession>A0ABU4S6J1</accession>
<proteinExistence type="predicted"/>
<organism evidence="2 3">
    <name type="scientific">Xenorhabdus santafensis</name>
    <dbReference type="NCBI Taxonomy" id="2582833"/>
    <lineage>
        <taxon>Bacteria</taxon>
        <taxon>Pseudomonadati</taxon>
        <taxon>Pseudomonadota</taxon>
        <taxon>Gammaproteobacteria</taxon>
        <taxon>Enterobacterales</taxon>
        <taxon>Morganellaceae</taxon>
        <taxon>Xenorhabdus</taxon>
    </lineage>
</organism>
<evidence type="ECO:0000313" key="3">
    <source>
        <dbReference type="Proteomes" id="UP001271890"/>
    </source>
</evidence>
<sequence length="110" mass="12587">MTLHEQEVVVLSNRLIIRQNTNEKASFSGDANDIILIAIRREDPDTLFFQRHLRIEGNTELGLHVKNLTDLIAMRFRPSILRFGFLRLAELIKAGQKEGVDQQDRALSSC</sequence>
<dbReference type="Proteomes" id="UP001271890">
    <property type="component" value="Unassembled WGS sequence"/>
</dbReference>
<protein>
    <recommendedName>
        <fullName evidence="1">SCP2 domain-containing protein</fullName>
    </recommendedName>
</protein>
<dbReference type="EMBL" id="VCDN01000019">
    <property type="protein sequence ID" value="MDX7986827.1"/>
    <property type="molecule type" value="Genomic_DNA"/>
</dbReference>
<evidence type="ECO:0000259" key="1">
    <source>
        <dbReference type="Pfam" id="PF02036"/>
    </source>
</evidence>
<gene>
    <name evidence="2" type="ORF">FE392_05695</name>
</gene>
<reference evidence="3" key="1">
    <citation type="journal article" date="2024" name="Toxins">
        <title>Genome Sequence Analysis of Native Xenorhabdus Strains Isolated from Entomopathogenic Nematodes in Argentina.</title>
        <authorList>
            <person name="Palma L."/>
            <person name="Frizzo L."/>
            <person name="Kaiser S."/>
            <person name="Berry C."/>
            <person name="Caballero P."/>
            <person name="Bode H.B."/>
            <person name="Del Valle E.E."/>
        </authorList>
    </citation>
    <scope>NUCLEOTIDE SEQUENCE [LARGE SCALE GENOMIC DNA]</scope>
    <source>
        <strain evidence="3">12</strain>
    </source>
</reference>
<dbReference type="InterPro" id="IPR003033">
    <property type="entry name" value="SCP2_sterol-bd_dom"/>
</dbReference>